<feature type="domain" description="2Fe-2S ferredoxin-type" evidence="7">
    <location>
        <begin position="8"/>
        <end position="84"/>
    </location>
</feature>
<evidence type="ECO:0000256" key="4">
    <source>
        <dbReference type="ARBA" id="ARBA00023004"/>
    </source>
</evidence>
<keyword evidence="3" id="KW-0560">Oxidoreductase</keyword>
<dbReference type="GO" id="GO:0016491">
    <property type="term" value="F:oxidoreductase activity"/>
    <property type="evidence" value="ECO:0007669"/>
    <property type="project" value="UniProtKB-KW"/>
</dbReference>
<reference evidence="8 9" key="1">
    <citation type="submission" date="2017-04" db="EMBL/GenBank/DDBJ databases">
        <authorList>
            <person name="Afonso C.L."/>
            <person name="Miller P.J."/>
            <person name="Scott M.A."/>
            <person name="Spackman E."/>
            <person name="Goraichik I."/>
            <person name="Dimitrov K.M."/>
            <person name="Suarez D.L."/>
            <person name="Swayne D.E."/>
        </authorList>
    </citation>
    <scope>NUCLEOTIDE SEQUENCE [LARGE SCALE GENOMIC DNA]</scope>
    <source>
        <strain evidence="8 9">ToBE</strain>
    </source>
</reference>
<name>A0A1W1VJ43_9FIRM</name>
<keyword evidence="2" id="KW-0479">Metal-binding</keyword>
<dbReference type="PROSITE" id="PS00197">
    <property type="entry name" value="2FE2S_FER_1"/>
    <property type="match status" value="1"/>
</dbReference>
<evidence type="ECO:0000256" key="2">
    <source>
        <dbReference type="ARBA" id="ARBA00022723"/>
    </source>
</evidence>
<protein>
    <submittedName>
        <fullName evidence="8">Purine hydroxylase delta subunit apoprotein</fullName>
    </submittedName>
</protein>
<dbReference type="GO" id="GO:0046872">
    <property type="term" value="F:metal ion binding"/>
    <property type="evidence" value="ECO:0007669"/>
    <property type="project" value="UniProtKB-KW"/>
</dbReference>
<keyword evidence="1" id="KW-0001">2Fe-2S</keyword>
<dbReference type="SUPFAM" id="SSF54292">
    <property type="entry name" value="2Fe-2S ferredoxin-like"/>
    <property type="match status" value="1"/>
</dbReference>
<dbReference type="FunFam" id="3.10.20.30:FF:000020">
    <property type="entry name" value="Xanthine dehydrogenase iron-sulfur subunit"/>
    <property type="match status" value="1"/>
</dbReference>
<dbReference type="InterPro" id="IPR036884">
    <property type="entry name" value="2Fe-2S-bd_dom_sf"/>
</dbReference>
<dbReference type="InterPro" id="IPR002888">
    <property type="entry name" value="2Fe-2S-bd"/>
</dbReference>
<dbReference type="InterPro" id="IPR006058">
    <property type="entry name" value="2Fe2S_fd_BS"/>
</dbReference>
<evidence type="ECO:0000256" key="1">
    <source>
        <dbReference type="ARBA" id="ARBA00022714"/>
    </source>
</evidence>
<dbReference type="Gene3D" id="3.10.20.30">
    <property type="match status" value="1"/>
</dbReference>
<evidence type="ECO:0000313" key="9">
    <source>
        <dbReference type="Proteomes" id="UP000192569"/>
    </source>
</evidence>
<dbReference type="GO" id="GO:0051537">
    <property type="term" value="F:2 iron, 2 sulfur cluster binding"/>
    <property type="evidence" value="ECO:0007669"/>
    <property type="project" value="UniProtKB-KW"/>
</dbReference>
<dbReference type="FunFam" id="1.10.150.120:FF:000003">
    <property type="entry name" value="Carbon monoxide dehydrogenase, small subunit"/>
    <property type="match status" value="1"/>
</dbReference>
<accession>A0A1W1VJ43</accession>
<dbReference type="Pfam" id="PF01799">
    <property type="entry name" value="Fer2_2"/>
    <property type="match status" value="1"/>
</dbReference>
<dbReference type="PROSITE" id="PS51085">
    <property type="entry name" value="2FE2S_FER_2"/>
    <property type="match status" value="1"/>
</dbReference>
<dbReference type="Proteomes" id="UP000192569">
    <property type="component" value="Chromosome I"/>
</dbReference>
<comment type="pathway">
    <text evidence="6">Alkaloid degradation; nicotine degradation.</text>
</comment>
<dbReference type="InterPro" id="IPR051452">
    <property type="entry name" value="Diverse_Oxidoreductases"/>
</dbReference>
<dbReference type="EMBL" id="LT838272">
    <property type="protein sequence ID" value="SMB93348.1"/>
    <property type="molecule type" value="Genomic_DNA"/>
</dbReference>
<dbReference type="InterPro" id="IPR001041">
    <property type="entry name" value="2Fe-2S_ferredoxin-type"/>
</dbReference>
<dbReference type="STRING" id="698762.SAMN00808754_0841"/>
<evidence type="ECO:0000256" key="5">
    <source>
        <dbReference type="ARBA" id="ARBA00023014"/>
    </source>
</evidence>
<evidence type="ECO:0000259" key="7">
    <source>
        <dbReference type="PROSITE" id="PS51085"/>
    </source>
</evidence>
<dbReference type="SUPFAM" id="SSF47741">
    <property type="entry name" value="CO dehydrogenase ISP C-domain like"/>
    <property type="match status" value="1"/>
</dbReference>
<evidence type="ECO:0000313" key="8">
    <source>
        <dbReference type="EMBL" id="SMB93348.1"/>
    </source>
</evidence>
<gene>
    <name evidence="8" type="ORF">SAMN00808754_0841</name>
</gene>
<dbReference type="InterPro" id="IPR012675">
    <property type="entry name" value="Beta-grasp_dom_sf"/>
</dbReference>
<dbReference type="PANTHER" id="PTHR44379:SF5">
    <property type="entry name" value="OXIDOREDUCTASE WITH IRON-SULFUR SUBUNIT"/>
    <property type="match status" value="1"/>
</dbReference>
<dbReference type="Gene3D" id="1.10.150.120">
    <property type="entry name" value="[2Fe-2S]-binding domain"/>
    <property type="match status" value="1"/>
</dbReference>
<evidence type="ECO:0000256" key="6">
    <source>
        <dbReference type="ARBA" id="ARBA00060707"/>
    </source>
</evidence>
<dbReference type="Pfam" id="PF00111">
    <property type="entry name" value="Fer2"/>
    <property type="match status" value="1"/>
</dbReference>
<dbReference type="PANTHER" id="PTHR44379">
    <property type="entry name" value="OXIDOREDUCTASE WITH IRON-SULFUR SUBUNIT"/>
    <property type="match status" value="1"/>
</dbReference>
<sequence length="168" mass="17994">MNTSLNTFRLEMKVNGQLVSLDIPPTLRLIDVLRDELRLTGTKEGCGEGECGACSVLLDGKLVNSCLILAPQAHGKEVITIEGLAAQGELHILQKSFAEAGAIQCGFCTPGMILAAKALLDSNPCPTREEIALAISGNLCRCTGYVKIIEAIELAARRLREEKVQEAC</sequence>
<organism evidence="8 9">
    <name type="scientific">Thermanaeromonas toyohensis ToBE</name>
    <dbReference type="NCBI Taxonomy" id="698762"/>
    <lineage>
        <taxon>Bacteria</taxon>
        <taxon>Bacillati</taxon>
        <taxon>Bacillota</taxon>
        <taxon>Clostridia</taxon>
        <taxon>Neomoorellales</taxon>
        <taxon>Neomoorellaceae</taxon>
        <taxon>Thermanaeromonas</taxon>
    </lineage>
</organism>
<keyword evidence="4" id="KW-0408">Iron</keyword>
<keyword evidence="9" id="KW-1185">Reference proteome</keyword>
<dbReference type="InterPro" id="IPR036010">
    <property type="entry name" value="2Fe-2S_ferredoxin-like_sf"/>
</dbReference>
<dbReference type="AlphaFoldDB" id="A0A1W1VJ43"/>
<evidence type="ECO:0000256" key="3">
    <source>
        <dbReference type="ARBA" id="ARBA00023002"/>
    </source>
</evidence>
<proteinExistence type="predicted"/>
<keyword evidence="5" id="KW-0411">Iron-sulfur</keyword>
<dbReference type="RefSeq" id="WP_172839028.1">
    <property type="nucleotide sequence ID" value="NZ_LT838272.1"/>
</dbReference>